<protein>
    <submittedName>
        <fullName evidence="6">Predicted Zn-dependent peptidase</fullName>
        <ecNumber evidence="6">3.4.24.-</ecNumber>
    </submittedName>
</protein>
<evidence type="ECO:0000313" key="7">
    <source>
        <dbReference type="Proteomes" id="UP000031518"/>
    </source>
</evidence>
<dbReference type="PANTHER" id="PTHR11851">
    <property type="entry name" value="METALLOPROTEASE"/>
    <property type="match status" value="1"/>
</dbReference>
<evidence type="ECO:0000256" key="2">
    <source>
        <dbReference type="ARBA" id="ARBA00007261"/>
    </source>
</evidence>
<dbReference type="GO" id="GO:0004222">
    <property type="term" value="F:metalloendopeptidase activity"/>
    <property type="evidence" value="ECO:0007669"/>
    <property type="project" value="InterPro"/>
</dbReference>
<reference evidence="6 7" key="2">
    <citation type="submission" date="2015-01" db="EMBL/GenBank/DDBJ databases">
        <title>Complete genome sequence of Pyrinomonas methylaliphatogenes type strain K22T.</title>
        <authorList>
            <person name="Lee K.C.Y."/>
            <person name="Power J.F."/>
            <person name="Dunfield P.F."/>
            <person name="Morgan X.C."/>
            <person name="Huttenhower C."/>
            <person name="Stott M.B."/>
        </authorList>
    </citation>
    <scope>NUCLEOTIDE SEQUENCE [LARGE SCALE GENOMIC DNA]</scope>
    <source>
        <strain evidence="6 7">K22</strain>
    </source>
</reference>
<dbReference type="GO" id="GO:0046872">
    <property type="term" value="F:metal ion binding"/>
    <property type="evidence" value="ECO:0007669"/>
    <property type="project" value="InterPro"/>
</dbReference>
<feature type="domain" description="Peptidase M16 N-terminal" evidence="4">
    <location>
        <begin position="30"/>
        <end position="176"/>
    </location>
</feature>
<dbReference type="InterPro" id="IPR050361">
    <property type="entry name" value="MPP/UQCRC_Complex"/>
</dbReference>
<dbReference type="Pfam" id="PF05193">
    <property type="entry name" value="Peptidase_M16_C"/>
    <property type="match status" value="2"/>
</dbReference>
<dbReference type="InterPro" id="IPR011249">
    <property type="entry name" value="Metalloenz_LuxS/M16"/>
</dbReference>
<dbReference type="InterPro" id="IPR011765">
    <property type="entry name" value="Pept_M16_N"/>
</dbReference>
<dbReference type="EMBL" id="CBXV010000002">
    <property type="protein sequence ID" value="CDM64673.1"/>
    <property type="molecule type" value="Genomic_DNA"/>
</dbReference>
<keyword evidence="6" id="KW-0378">Hydrolase</keyword>
<feature type="domain" description="Peptidase M16 N-terminal" evidence="4">
    <location>
        <begin position="547"/>
        <end position="664"/>
    </location>
</feature>
<accession>A0A0B6WTX5</accession>
<dbReference type="Proteomes" id="UP000031518">
    <property type="component" value="Unassembled WGS sequence"/>
</dbReference>
<proteinExistence type="inferred from homology"/>
<organism evidence="6 7">
    <name type="scientific">Pyrinomonas methylaliphatogenes</name>
    <dbReference type="NCBI Taxonomy" id="454194"/>
    <lineage>
        <taxon>Bacteria</taxon>
        <taxon>Pseudomonadati</taxon>
        <taxon>Acidobacteriota</taxon>
        <taxon>Blastocatellia</taxon>
        <taxon>Blastocatellales</taxon>
        <taxon>Pyrinomonadaceae</taxon>
        <taxon>Pyrinomonas</taxon>
    </lineage>
</organism>
<evidence type="ECO:0000313" key="6">
    <source>
        <dbReference type="EMBL" id="CDM64673.1"/>
    </source>
</evidence>
<dbReference type="Gene3D" id="3.30.830.10">
    <property type="entry name" value="Metalloenzyme, LuxS/M16 peptidase-like"/>
    <property type="match status" value="4"/>
</dbReference>
<gene>
    <name evidence="6" type="ORF">PYK22_00668</name>
</gene>
<dbReference type="SUPFAM" id="SSF63411">
    <property type="entry name" value="LuxS/MPP-like metallohydrolase"/>
    <property type="match status" value="4"/>
</dbReference>
<evidence type="ECO:0000256" key="3">
    <source>
        <dbReference type="RuleBase" id="RU004447"/>
    </source>
</evidence>
<feature type="domain" description="Peptidase M16 C-terminal" evidence="5">
    <location>
        <begin position="189"/>
        <end position="381"/>
    </location>
</feature>
<sequence>MRKIENAEVEFVAQEGGVEEYRLWNGMKILLLENRVAPVATFLVLYRVGSRNEAVGHTGATHLLEHMLFKGTPTFNKERGTQIAAVLQRIGADFNATTWFDRTNYFETVPSDQLELAIWLEADRMRNSLISDADRQAEMTVVRNELDRGQNEPSIVLDEAVYAAAFREHPYHHPTIGWRADVEHVPTSRLKAFYDTFYHPNNATAILVGDFDRATALSLIAKHFGQYPPSPEPIPEVYTEEPPQEGERRVTIRRAGEVALVQIAFHTPAALGQTSVLSNEELARRAANPPMENDIFPLVVLSTALSHGVTSRLYQALIETELAIKVHTNVDQFRDPGLFNVYATVRPGVEPRAVEEAILRELDRVAREGLSAEELEKAKRQILTHLAFDRDGTFNIALQMSEAEAVADWRFYLNYPKNIERVKADDTRRVAEKYFTEDNRTVGLFIPKQGAGGSSAMIAAHEPISARPRATMTKARSACFYDEAKAGKSRTKRFESRADRASPIADLSASDAPRFSSRVARDVMPSGAVSLVLENRAAPVFSLVGSLRAGSYFEPRDRPGLARLTAEMLERGTRRRTKLELANELERAGAQVSLSAGRFAISIEARALARDLALVIGALAEELREPAFPEDELEKLKQQTIAQIREQQNNTRYRAFERFTQIVYPRENPFHIPPSEELIASIASVTTEDVRRFYERQYGGRSLILAICGDLETARTQELIRGAFGDFAGPANIEIEAADPEPLAQLRREFVRVPDKANIDVVMGKHAPLRRRSPDYHAALLANNALGQSTLSSRLGLQVRDREGLTYGIGSRFYSPGLVAGPWYIGLSVSPENLDRATASALNVLREYVANGLTPQELSDEKSSAVGSFKVSLSTTAGIAEAIWEAEFYGLGLDYLDRYGDLIEAVTLDEANAAIRRYFTPDDLAIVLAGDFEREDEGN</sequence>
<dbReference type="GO" id="GO:0006508">
    <property type="term" value="P:proteolysis"/>
    <property type="evidence" value="ECO:0007669"/>
    <property type="project" value="InterPro"/>
</dbReference>
<evidence type="ECO:0000256" key="1">
    <source>
        <dbReference type="ARBA" id="ARBA00001947"/>
    </source>
</evidence>
<dbReference type="InterPro" id="IPR007863">
    <property type="entry name" value="Peptidase_M16_C"/>
</dbReference>
<dbReference type="STRING" id="454194.PYK22_00668"/>
<feature type="domain" description="Peptidase M16 C-terminal" evidence="5">
    <location>
        <begin position="684"/>
        <end position="863"/>
    </location>
</feature>
<keyword evidence="7" id="KW-1185">Reference proteome</keyword>
<dbReference type="AlphaFoldDB" id="A0A0B6WTX5"/>
<dbReference type="InterPro" id="IPR001431">
    <property type="entry name" value="Pept_M16_Zn_BS"/>
</dbReference>
<evidence type="ECO:0000259" key="4">
    <source>
        <dbReference type="Pfam" id="PF00675"/>
    </source>
</evidence>
<dbReference type="EC" id="3.4.24.-" evidence="6"/>
<reference evidence="6 7" key="1">
    <citation type="submission" date="2013-12" db="EMBL/GenBank/DDBJ databases">
        <authorList>
            <person name="Stott M."/>
        </authorList>
    </citation>
    <scope>NUCLEOTIDE SEQUENCE [LARGE SCALE GENOMIC DNA]</scope>
    <source>
        <strain evidence="6 7">K22</strain>
    </source>
</reference>
<evidence type="ECO:0000259" key="5">
    <source>
        <dbReference type="Pfam" id="PF05193"/>
    </source>
</evidence>
<dbReference type="RefSeq" id="WP_162199782.1">
    <property type="nucleotide sequence ID" value="NZ_CBXV010000002.1"/>
</dbReference>
<dbReference type="PROSITE" id="PS00143">
    <property type="entry name" value="INSULINASE"/>
    <property type="match status" value="1"/>
</dbReference>
<name>A0A0B6WTX5_9BACT</name>
<dbReference type="Pfam" id="PF00675">
    <property type="entry name" value="Peptidase_M16"/>
    <property type="match status" value="2"/>
</dbReference>
<comment type="similarity">
    <text evidence="2 3">Belongs to the peptidase M16 family.</text>
</comment>
<comment type="cofactor">
    <cofactor evidence="1">
        <name>Zn(2+)</name>
        <dbReference type="ChEBI" id="CHEBI:29105"/>
    </cofactor>
</comment>
<dbReference type="PANTHER" id="PTHR11851:SF49">
    <property type="entry name" value="MITOCHONDRIAL-PROCESSING PEPTIDASE SUBUNIT ALPHA"/>
    <property type="match status" value="1"/>
</dbReference>